<name>A0A2C5Y249_9HYPO</name>
<evidence type="ECO:0000313" key="3">
    <source>
        <dbReference type="Proteomes" id="UP000226431"/>
    </source>
</evidence>
<dbReference type="EMBL" id="NJES01000442">
    <property type="protein sequence ID" value="PHH72168.1"/>
    <property type="molecule type" value="Genomic_DNA"/>
</dbReference>
<organism evidence="2 3">
    <name type="scientific">Ophiocordyceps camponoti-rufipedis</name>
    <dbReference type="NCBI Taxonomy" id="2004952"/>
    <lineage>
        <taxon>Eukaryota</taxon>
        <taxon>Fungi</taxon>
        <taxon>Dikarya</taxon>
        <taxon>Ascomycota</taxon>
        <taxon>Pezizomycotina</taxon>
        <taxon>Sordariomycetes</taxon>
        <taxon>Hypocreomycetidae</taxon>
        <taxon>Hypocreales</taxon>
        <taxon>Ophiocordycipitaceae</taxon>
        <taxon>Ophiocordyceps</taxon>
    </lineage>
</organism>
<dbReference type="Proteomes" id="UP000226431">
    <property type="component" value="Unassembled WGS sequence"/>
</dbReference>
<proteinExistence type="predicted"/>
<feature type="chain" id="PRO_5012406188" evidence="1">
    <location>
        <begin position="18"/>
        <end position="181"/>
    </location>
</feature>
<protein>
    <submittedName>
        <fullName evidence="2">Uncharacterized protein</fullName>
    </submittedName>
</protein>
<evidence type="ECO:0000313" key="2">
    <source>
        <dbReference type="EMBL" id="PHH72168.1"/>
    </source>
</evidence>
<keyword evidence="3" id="KW-1185">Reference proteome</keyword>
<sequence length="181" mass="20131">MKFSAISLLFAASGALAVSHKTSKDKHDSPLKGLLHRIKEEHRNIIDAYENGDKDVDKILSVTHTSVADITHASEGIMGDAKPISPEEAEVVNDVTRHSVLVEKKLLKYAKEILRDVRKRKLCKSFHDELQTERDVVSEASQVISAKLPEDSREDFAADIAAYLKVAEDRLALFEGEHCKA</sequence>
<dbReference type="AlphaFoldDB" id="A0A2C5Y249"/>
<reference evidence="2 3" key="1">
    <citation type="submission" date="2017-06" db="EMBL/GenBank/DDBJ databases">
        <title>Ant-infecting Ophiocordyceps genomes reveal a high diversity of potential behavioral manipulation genes and a possible major role for enterotoxins.</title>
        <authorList>
            <person name="De Bekker C."/>
            <person name="Evans H.C."/>
            <person name="Brachmann A."/>
            <person name="Hughes D.P."/>
        </authorList>
    </citation>
    <scope>NUCLEOTIDE SEQUENCE [LARGE SCALE GENOMIC DNA]</scope>
    <source>
        <strain evidence="2 3">Map16</strain>
    </source>
</reference>
<gene>
    <name evidence="2" type="ORF">CDD80_4726</name>
</gene>
<keyword evidence="1" id="KW-0732">Signal</keyword>
<comment type="caution">
    <text evidence="2">The sequence shown here is derived from an EMBL/GenBank/DDBJ whole genome shotgun (WGS) entry which is preliminary data.</text>
</comment>
<accession>A0A2C5Y249</accession>
<dbReference type="OrthoDB" id="4921762at2759"/>
<feature type="signal peptide" evidence="1">
    <location>
        <begin position="1"/>
        <end position="17"/>
    </location>
</feature>
<evidence type="ECO:0000256" key="1">
    <source>
        <dbReference type="SAM" id="SignalP"/>
    </source>
</evidence>